<dbReference type="Pfam" id="PF00496">
    <property type="entry name" value="SBP_bac_5"/>
    <property type="match status" value="1"/>
</dbReference>
<dbReference type="Gene3D" id="3.10.105.10">
    <property type="entry name" value="Dipeptide-binding Protein, Domain 3"/>
    <property type="match status" value="1"/>
</dbReference>
<dbReference type="AlphaFoldDB" id="A0AAC8YW14"/>
<name>A0AAC8YW14_AMIAI</name>
<keyword evidence="5" id="KW-0614">Plasmid</keyword>
<dbReference type="GO" id="GO:0030288">
    <property type="term" value="C:outer membrane-bounded periplasmic space"/>
    <property type="evidence" value="ECO:0007669"/>
    <property type="project" value="UniProtKB-ARBA"/>
</dbReference>
<gene>
    <name evidence="5" type="ORF">AA2016_6565</name>
    <name evidence="6" type="ORF">FHS67_005002</name>
</gene>
<dbReference type="EMBL" id="JACICB010000021">
    <property type="protein sequence ID" value="MBB3708662.1"/>
    <property type="molecule type" value="Genomic_DNA"/>
</dbReference>
<accession>A0AAC8YW14</accession>
<dbReference type="InterPro" id="IPR039424">
    <property type="entry name" value="SBP_5"/>
</dbReference>
<dbReference type="PANTHER" id="PTHR30290:SF38">
    <property type="entry name" value="D,D-DIPEPTIDE-BINDING PERIPLASMIC PROTEIN DDPA-RELATED"/>
    <property type="match status" value="1"/>
</dbReference>
<evidence type="ECO:0000256" key="1">
    <source>
        <dbReference type="ARBA" id="ARBA00004418"/>
    </source>
</evidence>
<dbReference type="GO" id="GO:0043190">
    <property type="term" value="C:ATP-binding cassette (ABC) transporter complex"/>
    <property type="evidence" value="ECO:0007669"/>
    <property type="project" value="InterPro"/>
</dbReference>
<dbReference type="PIRSF" id="PIRSF002741">
    <property type="entry name" value="MppA"/>
    <property type="match status" value="1"/>
</dbReference>
<dbReference type="PANTHER" id="PTHR30290">
    <property type="entry name" value="PERIPLASMIC BINDING COMPONENT OF ABC TRANSPORTER"/>
    <property type="match status" value="1"/>
</dbReference>
<proteinExistence type="inferred from homology"/>
<organism evidence="5 7">
    <name type="scientific">Aminobacter aminovorans</name>
    <name type="common">Chelatobacter heintzii</name>
    <dbReference type="NCBI Taxonomy" id="83263"/>
    <lineage>
        <taxon>Bacteria</taxon>
        <taxon>Pseudomonadati</taxon>
        <taxon>Pseudomonadota</taxon>
        <taxon>Alphaproteobacteria</taxon>
        <taxon>Hyphomicrobiales</taxon>
        <taxon>Phyllobacteriaceae</taxon>
        <taxon>Aminobacter</taxon>
    </lineage>
</organism>
<geneLocation type="plasmid" evidence="5 7">
    <name>pAA04</name>
</geneLocation>
<dbReference type="GO" id="GO:1904680">
    <property type="term" value="F:peptide transmembrane transporter activity"/>
    <property type="evidence" value="ECO:0007669"/>
    <property type="project" value="TreeGrafter"/>
</dbReference>
<protein>
    <submittedName>
        <fullName evidence="6">Peptide/nickel transport system substrate-binding protein</fullName>
    </submittedName>
    <submittedName>
        <fullName evidence="5">Tat pathway signal sequence domain protein</fullName>
    </submittedName>
</protein>
<dbReference type="EMBL" id="CP015009">
    <property type="protein sequence ID" value="AMS45455.1"/>
    <property type="molecule type" value="Genomic_DNA"/>
</dbReference>
<dbReference type="Proteomes" id="UP000075755">
    <property type="component" value="Plasmid pAA04"/>
</dbReference>
<dbReference type="CDD" id="cd08502">
    <property type="entry name" value="PBP2_NikA_DppA_OppA_like_16"/>
    <property type="match status" value="1"/>
</dbReference>
<evidence type="ECO:0000259" key="4">
    <source>
        <dbReference type="Pfam" id="PF00496"/>
    </source>
</evidence>
<evidence type="ECO:0000256" key="2">
    <source>
        <dbReference type="ARBA" id="ARBA00005695"/>
    </source>
</evidence>
<keyword evidence="8" id="KW-1185">Reference proteome</keyword>
<evidence type="ECO:0000313" key="7">
    <source>
        <dbReference type="Proteomes" id="UP000075755"/>
    </source>
</evidence>
<dbReference type="SUPFAM" id="SSF53850">
    <property type="entry name" value="Periplasmic binding protein-like II"/>
    <property type="match status" value="1"/>
</dbReference>
<feature type="domain" description="Solute-binding protein family 5" evidence="4">
    <location>
        <begin position="72"/>
        <end position="432"/>
    </location>
</feature>
<reference evidence="5 7" key="1">
    <citation type="submission" date="2016-03" db="EMBL/GenBank/DDBJ databases">
        <title>Complete genome of Aminobacter aminovorans KCTC 2477.</title>
        <authorList>
            <person name="Kim K.M."/>
        </authorList>
    </citation>
    <scope>NUCLEOTIDE SEQUENCE [LARGE SCALE GENOMIC DNA]</scope>
    <source>
        <strain evidence="5 7">KCTC 2477</strain>
        <plasmid evidence="5 7">pAA04</plasmid>
    </source>
</reference>
<evidence type="ECO:0000313" key="6">
    <source>
        <dbReference type="EMBL" id="MBB3708662.1"/>
    </source>
</evidence>
<keyword evidence="3" id="KW-0732">Signal</keyword>
<reference evidence="6 8" key="2">
    <citation type="submission" date="2020-08" db="EMBL/GenBank/DDBJ databases">
        <title>Genomic Encyclopedia of Type Strains, Phase IV (KMG-IV): sequencing the most valuable type-strain genomes for metagenomic binning, comparative biology and taxonomic classification.</title>
        <authorList>
            <person name="Goeker M."/>
        </authorList>
    </citation>
    <scope>NUCLEOTIDE SEQUENCE [LARGE SCALE GENOMIC DNA]</scope>
    <source>
        <strain evidence="6 8">DSM 10368</strain>
    </source>
</reference>
<dbReference type="KEGG" id="aak:AA2016_6565"/>
<dbReference type="GO" id="GO:0015833">
    <property type="term" value="P:peptide transport"/>
    <property type="evidence" value="ECO:0007669"/>
    <property type="project" value="TreeGrafter"/>
</dbReference>
<evidence type="ECO:0000313" key="8">
    <source>
        <dbReference type="Proteomes" id="UP000577697"/>
    </source>
</evidence>
<evidence type="ECO:0000313" key="5">
    <source>
        <dbReference type="EMBL" id="AMS45455.1"/>
    </source>
</evidence>
<dbReference type="InterPro" id="IPR030678">
    <property type="entry name" value="Peptide/Ni-bd"/>
</dbReference>
<comment type="subcellular location">
    <subcellularLocation>
        <location evidence="1">Periplasm</location>
    </subcellularLocation>
</comment>
<dbReference type="Proteomes" id="UP000577697">
    <property type="component" value="Unassembled WGS sequence"/>
</dbReference>
<dbReference type="InterPro" id="IPR000914">
    <property type="entry name" value="SBP_5_dom"/>
</dbReference>
<dbReference type="Gene3D" id="3.40.190.10">
    <property type="entry name" value="Periplasmic binding protein-like II"/>
    <property type="match status" value="1"/>
</dbReference>
<evidence type="ECO:0000256" key="3">
    <source>
        <dbReference type="ARBA" id="ARBA00022729"/>
    </source>
</evidence>
<sequence>MNRRELLGIGSALAATLIASPSRAQPSKSGTLRYVPASNLTFLDPYSTTALITYEHAYCVFDTLFALDENNEPRPQMVEAYNFSADGRVYEFQLRSGLLFHDLEPVRSADCIASLKRWMTKDSFGQLIAKILDGFETKDDRTFQVRLQMPFPNLVYALAKATAFPTFILPERLAATDPSKPITEMIGSGPFRFVEAEYQPGNQIVYEKFDRYVPRSERASGLAGGKVAHFQRVEWRILPDPATALSALQTGEVDWLQVVQPDLLPVLDGNDAFAFAVRDPLGGVRVMRFNHLTAPFNNVKMRRAVMLAVNQNDYISIASGGVPELGAPCYSAYTCALPNIAPLSQVSQSPDLEQARRLVSEAGYNGEKVVVLNPIDVFGPTMGQLTKSVLESIGLTVELLDLDIGTLLQRRTNRGPTSEGGWSLFHTFWNGQSMSNPVDNVCIRGQGEKGYAGWYRSDRMEALVADWVSAESEAARAALLNETQKLAFEEVPTIFTGLYFDRMAYSRKISDVLSAPVTPMWNVRPT</sequence>
<dbReference type="RefSeq" id="WP_067970113.1">
    <property type="nucleotide sequence ID" value="NZ_CP015009.1"/>
</dbReference>
<comment type="similarity">
    <text evidence="2">Belongs to the bacterial solute-binding protein 5 family.</text>
</comment>